<evidence type="ECO:0000313" key="1">
    <source>
        <dbReference type="Proteomes" id="UP001732720"/>
    </source>
</evidence>
<accession>A0AC58NGV4</accession>
<name>A0AC58NGV4_CASCN</name>
<organism evidence="1 2">
    <name type="scientific">Castor canadensis</name>
    <name type="common">American beaver</name>
    <dbReference type="NCBI Taxonomy" id="51338"/>
    <lineage>
        <taxon>Eukaryota</taxon>
        <taxon>Metazoa</taxon>
        <taxon>Chordata</taxon>
        <taxon>Craniata</taxon>
        <taxon>Vertebrata</taxon>
        <taxon>Euteleostomi</taxon>
        <taxon>Mammalia</taxon>
        <taxon>Eutheria</taxon>
        <taxon>Euarchontoglires</taxon>
        <taxon>Glires</taxon>
        <taxon>Rodentia</taxon>
        <taxon>Castorimorpha</taxon>
        <taxon>Castoridae</taxon>
        <taxon>Castor</taxon>
    </lineage>
</organism>
<sequence>MAQPAGGLCSTFGFQCCLLFLLASWELGTSTSQELQKTGEFLSDHLFPLTQGFIYNIPSESPTLHSGQRLSDLPKLTETHKPKRHCNTTRGSKPTHKPIDTSKTTDHKISTAHHEALPTSEQNTSSQEKDPVIRNGRSVNLTDSTNTEKISSGEKFPTSAPKSKTTCKPKTRKTRVTRNSSSTVRPVEKTITTLDKKKTTSHEITIPFHNSVNPDVNRKTIFSSEKTTQATWLSQELQTTRTPETSERAEDYRTTDASDKSFINTTRHIKETTSVSEKDTKVPATPVEHEGKVTLADESTGAQTMPTEHEEKTTSANETTTRAQATSAEYEGKTISANEIITRTQALPTEHEGKITLADETTRAQVTTTEHEEKTISANELTTRPQVTPTEIGGKITLAQKKTPQILAKPTEFPEEATSTIDKTTTVSGNPIVLPKKTTLVTETVKTSIKSTETSKNTAEVTEATRPQLKTTGDKSVTTAFSHLNKTEVIHQGPTNSLKLTTSGMHLSTIMSGTPGNQSHPNQNNDGSSGGLHAGVTGENDSFPAWAIVIVILVAVILLLVFIGLIFLVAFMTRARGTLIQNTEDNDPEDDGGPNSYPVYLMEQQNFNRGQIPSS</sequence>
<dbReference type="RefSeq" id="XP_073940910.1">
    <property type="nucleotide sequence ID" value="XM_074084809.1"/>
</dbReference>
<evidence type="ECO:0000313" key="2">
    <source>
        <dbReference type="RefSeq" id="XP_073940910.1"/>
    </source>
</evidence>
<dbReference type="Proteomes" id="UP001732720">
    <property type="component" value="Chromosome 8"/>
</dbReference>
<protein>
    <submittedName>
        <fullName evidence="2">Mucin-like protein 3</fullName>
    </submittedName>
</protein>
<gene>
    <name evidence="2" type="primary">Mucl3</name>
</gene>
<proteinExistence type="predicted"/>
<keyword evidence="1" id="KW-1185">Reference proteome</keyword>
<reference evidence="2" key="1">
    <citation type="submission" date="2025-08" db="UniProtKB">
        <authorList>
            <consortium name="RefSeq"/>
        </authorList>
    </citation>
    <scope>IDENTIFICATION</scope>
</reference>